<dbReference type="GeneID" id="115402745"/>
<proteinExistence type="inferred from homology"/>
<evidence type="ECO:0000256" key="2">
    <source>
        <dbReference type="ARBA" id="ARBA00022475"/>
    </source>
</evidence>
<accession>A0A672GZ59</accession>
<feature type="transmembrane region" description="Helical" evidence="14">
    <location>
        <begin position="96"/>
        <end position="118"/>
    </location>
</feature>
<protein>
    <recommendedName>
        <fullName evidence="14">Olfactory receptor</fullName>
    </recommendedName>
</protein>
<comment type="similarity">
    <text evidence="13">Belongs to the G-protein coupled receptor 1 family.</text>
</comment>
<dbReference type="AlphaFoldDB" id="A0A672GZ59"/>
<dbReference type="PROSITE" id="PS50262">
    <property type="entry name" value="G_PROTEIN_RECEP_F1_2"/>
    <property type="match status" value="1"/>
</dbReference>
<dbReference type="GO" id="GO:0004930">
    <property type="term" value="F:G protein-coupled receptor activity"/>
    <property type="evidence" value="ECO:0007669"/>
    <property type="project" value="UniProtKB-KW"/>
</dbReference>
<evidence type="ECO:0000256" key="1">
    <source>
        <dbReference type="ARBA" id="ARBA00004651"/>
    </source>
</evidence>
<dbReference type="InterPro" id="IPR017452">
    <property type="entry name" value="GPCR_Rhodpsn_7TM"/>
</dbReference>
<feature type="transmembrane region" description="Helical" evidence="14">
    <location>
        <begin position="139"/>
        <end position="160"/>
    </location>
</feature>
<keyword evidence="6 14" id="KW-1133">Transmembrane helix</keyword>
<evidence type="ECO:0000256" key="8">
    <source>
        <dbReference type="ARBA" id="ARBA00023136"/>
    </source>
</evidence>
<keyword evidence="8 14" id="KW-0472">Membrane</keyword>
<name>A0A672GZ59_SALFA</name>
<dbReference type="GO" id="GO:0005886">
    <property type="term" value="C:plasma membrane"/>
    <property type="evidence" value="ECO:0007669"/>
    <property type="project" value="UniProtKB-SubCell"/>
</dbReference>
<evidence type="ECO:0000256" key="5">
    <source>
        <dbReference type="ARBA" id="ARBA00022725"/>
    </source>
</evidence>
<keyword evidence="3 14" id="KW-0716">Sensory transduction</keyword>
<sequence length="308" mass="35593">MDDTFNVTYLTVGGYVQMKKYRYIYFVIMLMLYILIILSNCVIVYLIWTHQNLHEPMYIFIAALSLNSLLFSTNIYPKLLIDSLSYRQIISYQACLVQYFLFYSFCGADFLLLAAMAYDRYVAICKPLLYASIMRKRTVTFLLLFAWLMPASQVAVPAVLSAMKKLCHFTLKGIFCNNSVLKLQCVRSRLITVYGLIVLLNIAILPVLFILFTYSKILLISYRSGRDVRKKAAETCLPHLCILISFSVLCAYDVVVARLEFNFPKTVRLIMALQVILYNPVLNPIIYGVKMKEIHKHLKKLLNLENNE</sequence>
<feature type="domain" description="G-protein coupled receptors family 1 profile" evidence="15">
    <location>
        <begin position="39"/>
        <end position="287"/>
    </location>
</feature>
<keyword evidence="10 13" id="KW-0675">Receptor</keyword>
<keyword evidence="12 13" id="KW-0807">Transducer</keyword>
<dbReference type="PANTHER" id="PTHR26451">
    <property type="entry name" value="G_PROTEIN_RECEP_F1_2 DOMAIN-CONTAINING PROTEIN"/>
    <property type="match status" value="1"/>
</dbReference>
<dbReference type="Ensembl" id="ENSSFAT00005023243.1">
    <property type="protein sequence ID" value="ENSSFAP00005022315.1"/>
    <property type="gene ID" value="ENSSFAG00005011593.1"/>
</dbReference>
<dbReference type="PRINTS" id="PR00245">
    <property type="entry name" value="OLFACTORYR"/>
</dbReference>
<evidence type="ECO:0000256" key="14">
    <source>
        <dbReference type="RuleBase" id="RU363047"/>
    </source>
</evidence>
<dbReference type="InterPro" id="IPR052921">
    <property type="entry name" value="GPCR1_Superfamily_Member"/>
</dbReference>
<dbReference type="PRINTS" id="PR00237">
    <property type="entry name" value="GPCRRHODOPSN"/>
</dbReference>
<feature type="transmembrane region" description="Helical" evidence="14">
    <location>
        <begin position="191"/>
        <end position="215"/>
    </location>
</feature>
<evidence type="ECO:0000256" key="10">
    <source>
        <dbReference type="ARBA" id="ARBA00023170"/>
    </source>
</evidence>
<dbReference type="InterPro" id="IPR000276">
    <property type="entry name" value="GPCR_Rhodpsn"/>
</dbReference>
<evidence type="ECO:0000256" key="13">
    <source>
        <dbReference type="RuleBase" id="RU000688"/>
    </source>
</evidence>
<dbReference type="OMA" id="CYSIAGS"/>
<keyword evidence="5 14" id="KW-0552">Olfaction</keyword>
<keyword evidence="2 14" id="KW-1003">Cell membrane</keyword>
<evidence type="ECO:0000259" key="15">
    <source>
        <dbReference type="PROSITE" id="PS50262"/>
    </source>
</evidence>
<organism evidence="16 17">
    <name type="scientific">Salarias fasciatus</name>
    <name type="common">Jewelled blenny</name>
    <name type="synonym">Blennius fasciatus</name>
    <dbReference type="NCBI Taxonomy" id="181472"/>
    <lineage>
        <taxon>Eukaryota</taxon>
        <taxon>Metazoa</taxon>
        <taxon>Chordata</taxon>
        <taxon>Craniata</taxon>
        <taxon>Vertebrata</taxon>
        <taxon>Euteleostomi</taxon>
        <taxon>Actinopterygii</taxon>
        <taxon>Neopterygii</taxon>
        <taxon>Teleostei</taxon>
        <taxon>Neoteleostei</taxon>
        <taxon>Acanthomorphata</taxon>
        <taxon>Ovalentaria</taxon>
        <taxon>Blenniimorphae</taxon>
        <taxon>Blenniiformes</taxon>
        <taxon>Blennioidei</taxon>
        <taxon>Blenniidae</taxon>
        <taxon>Salariinae</taxon>
        <taxon>Salarias</taxon>
    </lineage>
</organism>
<dbReference type="GO" id="GO:0004984">
    <property type="term" value="F:olfactory receptor activity"/>
    <property type="evidence" value="ECO:0007669"/>
    <property type="project" value="InterPro"/>
</dbReference>
<evidence type="ECO:0000313" key="16">
    <source>
        <dbReference type="Ensembl" id="ENSSFAP00005022315.1"/>
    </source>
</evidence>
<dbReference type="InterPro" id="IPR000725">
    <property type="entry name" value="Olfact_rcpt"/>
</dbReference>
<evidence type="ECO:0000313" key="17">
    <source>
        <dbReference type="Proteomes" id="UP000472267"/>
    </source>
</evidence>
<evidence type="ECO:0000256" key="7">
    <source>
        <dbReference type="ARBA" id="ARBA00023040"/>
    </source>
</evidence>
<reference evidence="16" key="3">
    <citation type="submission" date="2025-09" db="UniProtKB">
        <authorList>
            <consortium name="Ensembl"/>
        </authorList>
    </citation>
    <scope>IDENTIFICATION</scope>
</reference>
<evidence type="ECO:0000256" key="9">
    <source>
        <dbReference type="ARBA" id="ARBA00023157"/>
    </source>
</evidence>
<evidence type="ECO:0000256" key="6">
    <source>
        <dbReference type="ARBA" id="ARBA00022989"/>
    </source>
</evidence>
<dbReference type="PANTHER" id="PTHR26451:SF847">
    <property type="entry name" value="ODORANT RECEPTOR-RELATED"/>
    <property type="match status" value="1"/>
</dbReference>
<dbReference type="RefSeq" id="XP_029967128.1">
    <property type="nucleotide sequence ID" value="XM_030111268.1"/>
</dbReference>
<dbReference type="OrthoDB" id="10017003at2759"/>
<feature type="transmembrane region" description="Helical" evidence="14">
    <location>
        <begin position="57"/>
        <end position="76"/>
    </location>
</feature>
<feature type="transmembrane region" description="Helical" evidence="14">
    <location>
        <begin position="23"/>
        <end position="48"/>
    </location>
</feature>
<evidence type="ECO:0000256" key="12">
    <source>
        <dbReference type="ARBA" id="ARBA00023224"/>
    </source>
</evidence>
<gene>
    <name evidence="16" type="primary">LOC115402745</name>
</gene>
<evidence type="ECO:0000256" key="3">
    <source>
        <dbReference type="ARBA" id="ARBA00022606"/>
    </source>
</evidence>
<reference evidence="16" key="2">
    <citation type="submission" date="2025-08" db="UniProtKB">
        <authorList>
            <consortium name="Ensembl"/>
        </authorList>
    </citation>
    <scope>IDENTIFICATION</scope>
</reference>
<dbReference type="InParanoid" id="A0A672GZ59"/>
<evidence type="ECO:0000256" key="11">
    <source>
        <dbReference type="ARBA" id="ARBA00023180"/>
    </source>
</evidence>
<dbReference type="FunFam" id="1.20.1070.10:FF:000024">
    <property type="entry name" value="Olfactory receptor"/>
    <property type="match status" value="1"/>
</dbReference>
<dbReference type="Proteomes" id="UP000472267">
    <property type="component" value="Chromosome 16"/>
</dbReference>
<comment type="subcellular location">
    <subcellularLocation>
        <location evidence="1 14">Cell membrane</location>
        <topology evidence="1 14">Multi-pass membrane protein</topology>
    </subcellularLocation>
</comment>
<keyword evidence="17" id="KW-1185">Reference proteome</keyword>
<keyword evidence="11" id="KW-0325">Glycoprotein</keyword>
<dbReference type="Gene3D" id="1.20.1070.10">
    <property type="entry name" value="Rhodopsin 7-helix transmembrane proteins"/>
    <property type="match status" value="1"/>
</dbReference>
<dbReference type="GO" id="GO:0005549">
    <property type="term" value="F:odorant binding"/>
    <property type="evidence" value="ECO:0007669"/>
    <property type="project" value="TreeGrafter"/>
</dbReference>
<keyword evidence="4 13" id="KW-0812">Transmembrane</keyword>
<feature type="transmembrane region" description="Helical" evidence="14">
    <location>
        <begin position="236"/>
        <end position="257"/>
    </location>
</feature>
<evidence type="ECO:0000256" key="4">
    <source>
        <dbReference type="ARBA" id="ARBA00022692"/>
    </source>
</evidence>
<dbReference type="Pfam" id="PF13853">
    <property type="entry name" value="7tm_4"/>
    <property type="match status" value="1"/>
</dbReference>
<feature type="transmembrane region" description="Helical" evidence="14">
    <location>
        <begin position="269"/>
        <end position="289"/>
    </location>
</feature>
<keyword evidence="7 13" id="KW-0297">G-protein coupled receptor</keyword>
<dbReference type="PROSITE" id="PS00237">
    <property type="entry name" value="G_PROTEIN_RECEP_F1_1"/>
    <property type="match status" value="1"/>
</dbReference>
<dbReference type="SUPFAM" id="SSF81321">
    <property type="entry name" value="Family A G protein-coupled receptor-like"/>
    <property type="match status" value="1"/>
</dbReference>
<reference evidence="16" key="1">
    <citation type="submission" date="2019-06" db="EMBL/GenBank/DDBJ databases">
        <authorList>
            <consortium name="Wellcome Sanger Institute Data Sharing"/>
        </authorList>
    </citation>
    <scope>NUCLEOTIDE SEQUENCE [LARGE SCALE GENOMIC DNA]</scope>
</reference>
<keyword evidence="9" id="KW-1015">Disulfide bond</keyword>